<dbReference type="EMBL" id="CM035413">
    <property type="protein sequence ID" value="KAH7431300.1"/>
    <property type="molecule type" value="Genomic_DNA"/>
</dbReference>
<dbReference type="PANTHER" id="PTHR47592:SF27">
    <property type="entry name" value="OS08G0421700 PROTEIN"/>
    <property type="match status" value="1"/>
</dbReference>
<dbReference type="PANTHER" id="PTHR47592">
    <property type="entry name" value="PBF68 PROTEIN"/>
    <property type="match status" value="1"/>
</dbReference>
<reference evidence="3" key="1">
    <citation type="submission" date="2021-08" db="EMBL/GenBank/DDBJ databases">
        <title>WGS assembly of Ceratopteris richardii.</title>
        <authorList>
            <person name="Marchant D.B."/>
            <person name="Chen G."/>
            <person name="Jenkins J."/>
            <person name="Shu S."/>
            <person name="Leebens-Mack J."/>
            <person name="Grimwood J."/>
            <person name="Schmutz J."/>
            <person name="Soltis P."/>
            <person name="Soltis D."/>
            <person name="Chen Z.-H."/>
        </authorList>
    </citation>
    <scope>NUCLEOTIDE SEQUENCE</scope>
    <source>
        <strain evidence="3">Whitten #5841</strain>
        <tissue evidence="3">Leaf</tissue>
    </source>
</reference>
<dbReference type="InterPro" id="IPR001878">
    <property type="entry name" value="Znf_CCHC"/>
</dbReference>
<comment type="caution">
    <text evidence="3">The sequence shown here is derived from an EMBL/GenBank/DDBJ whole genome shotgun (WGS) entry which is preliminary data.</text>
</comment>
<keyword evidence="1" id="KW-0863">Zinc-finger</keyword>
<evidence type="ECO:0000313" key="3">
    <source>
        <dbReference type="EMBL" id="KAH7431300.1"/>
    </source>
</evidence>
<dbReference type="AlphaFoldDB" id="A0A8T2U9V4"/>
<evidence type="ECO:0000259" key="2">
    <source>
        <dbReference type="PROSITE" id="PS50158"/>
    </source>
</evidence>
<dbReference type="GO" id="GO:0003676">
    <property type="term" value="F:nucleic acid binding"/>
    <property type="evidence" value="ECO:0007669"/>
    <property type="project" value="InterPro"/>
</dbReference>
<proteinExistence type="predicted"/>
<dbReference type="InterPro" id="IPR054722">
    <property type="entry name" value="PolX-like_BBD"/>
</dbReference>
<protein>
    <recommendedName>
        <fullName evidence="2">CCHC-type domain-containing protein</fullName>
    </recommendedName>
</protein>
<evidence type="ECO:0000256" key="1">
    <source>
        <dbReference type="PROSITE-ProRule" id="PRU00047"/>
    </source>
</evidence>
<accession>A0A8T2U9V4</accession>
<keyword evidence="4" id="KW-1185">Reference proteome</keyword>
<dbReference type="Pfam" id="PF22936">
    <property type="entry name" value="Pol_BBD"/>
    <property type="match status" value="1"/>
</dbReference>
<dbReference type="GO" id="GO:0008270">
    <property type="term" value="F:zinc ion binding"/>
    <property type="evidence" value="ECO:0007669"/>
    <property type="project" value="UniProtKB-KW"/>
</dbReference>
<dbReference type="Proteomes" id="UP000825935">
    <property type="component" value="Chromosome 8"/>
</dbReference>
<sequence>MVSSRFDGTDFPRWKAQMWHTLVRAGLHMYVHRDAQRPRHMPDHVWMDMDALASSTIRLQLVDSIYESVMYEETSSALWQRLHDMYASPLTHVRHRSHRRLRCWHCGHEGHIRRCCFRRMRRRCQRYTRDAGQVVVLGESMEVDYASDSDITFFYGSSQDSSCSLDSTHMAWFLDALATFHVTPHREWFCRFSGESRGCVYMSDGMTYDIEGARDVCLMLPSGASLMRRHVRYVPSFPMSLISVSQLQERRCYAFLGEHHFQLQLGQLMLVRGARIGHMYPLQVLHVRDSLVLVGVQPYVRCETRHVSFCLPTDRSIDIRDAHVWQDSDAQMDAHVEHVLDAHDAYVDHGLVDHVDSLIEHTLNDHLDALEHDVDDHVEHYDDTQLECDHQFDLVVDVVQLAHVEHDDTLSVVEQDSSYDTQCMPEHTSSQDAQLDTSLVDRMTDLDIDESSIMQSFLDSLMPDVDTDMSGHVGLVDGALDALDTGMADILRLAMIAHILRAFGSLMYELLCSRPNIAVAIGAFALGVVSRSMIDTDIERVGALQELHQFLHQSYVSSTFVDMSLE</sequence>
<feature type="domain" description="CCHC-type" evidence="2">
    <location>
        <begin position="102"/>
        <end position="116"/>
    </location>
</feature>
<organism evidence="3 4">
    <name type="scientific">Ceratopteris richardii</name>
    <name type="common">Triangle waterfern</name>
    <dbReference type="NCBI Taxonomy" id="49495"/>
    <lineage>
        <taxon>Eukaryota</taxon>
        <taxon>Viridiplantae</taxon>
        <taxon>Streptophyta</taxon>
        <taxon>Embryophyta</taxon>
        <taxon>Tracheophyta</taxon>
        <taxon>Polypodiopsida</taxon>
        <taxon>Polypodiidae</taxon>
        <taxon>Polypodiales</taxon>
        <taxon>Pteridineae</taxon>
        <taxon>Pteridaceae</taxon>
        <taxon>Parkerioideae</taxon>
        <taxon>Ceratopteris</taxon>
    </lineage>
</organism>
<keyword evidence="1" id="KW-0862">Zinc</keyword>
<evidence type="ECO:0000313" key="4">
    <source>
        <dbReference type="Proteomes" id="UP000825935"/>
    </source>
</evidence>
<keyword evidence="1" id="KW-0479">Metal-binding</keyword>
<name>A0A8T2U9V4_CERRI</name>
<dbReference type="PROSITE" id="PS50158">
    <property type="entry name" value="ZF_CCHC"/>
    <property type="match status" value="1"/>
</dbReference>
<gene>
    <name evidence="3" type="ORF">KP509_08G041500</name>
</gene>